<evidence type="ECO:0000256" key="5">
    <source>
        <dbReference type="SAM" id="MobiDB-lite"/>
    </source>
</evidence>
<keyword evidence="1 4" id="KW-0489">Methyltransferase</keyword>
<feature type="compositionally biased region" description="Polar residues" evidence="5">
    <location>
        <begin position="92"/>
        <end position="105"/>
    </location>
</feature>
<dbReference type="GO" id="GO:0016274">
    <property type="term" value="F:protein-arginine N-methyltransferase activity"/>
    <property type="evidence" value="ECO:0007669"/>
    <property type="project" value="InterPro"/>
</dbReference>
<dbReference type="Pfam" id="PF00566">
    <property type="entry name" value="RabGAP-TBC"/>
    <property type="match status" value="1"/>
</dbReference>
<dbReference type="PROSITE" id="PS51678">
    <property type="entry name" value="SAM_MT_PRMT"/>
    <property type="match status" value="1"/>
</dbReference>
<dbReference type="Gene3D" id="2.70.160.11">
    <property type="entry name" value="Hnrnp arginine n-methyltransferase1"/>
    <property type="match status" value="1"/>
</dbReference>
<feature type="compositionally biased region" description="Low complexity" evidence="5">
    <location>
        <begin position="192"/>
        <end position="203"/>
    </location>
</feature>
<dbReference type="PANTHER" id="PTHR11006">
    <property type="entry name" value="PROTEIN ARGININE N-METHYLTRANSFERASE"/>
    <property type="match status" value="1"/>
</dbReference>
<name>A0A9W8WW96_9PLEO</name>
<dbReference type="CDD" id="cd02440">
    <property type="entry name" value="AdoMet_MTases"/>
    <property type="match status" value="1"/>
</dbReference>
<dbReference type="InterPro" id="IPR000195">
    <property type="entry name" value="Rab-GAP-TBC_dom"/>
</dbReference>
<proteinExistence type="predicted"/>
<keyword evidence="8" id="KW-1185">Reference proteome</keyword>
<dbReference type="InterPro" id="IPR055135">
    <property type="entry name" value="PRMT_dom"/>
</dbReference>
<evidence type="ECO:0000256" key="1">
    <source>
        <dbReference type="ARBA" id="ARBA00022603"/>
    </source>
</evidence>
<dbReference type="SUPFAM" id="SSF53335">
    <property type="entry name" value="S-adenosyl-L-methionine-dependent methyltransferases"/>
    <property type="match status" value="1"/>
</dbReference>
<dbReference type="Gene3D" id="3.40.50.150">
    <property type="entry name" value="Vaccinia Virus protein VP39"/>
    <property type="match status" value="1"/>
</dbReference>
<evidence type="ECO:0000313" key="7">
    <source>
        <dbReference type="EMBL" id="KAJ4334711.1"/>
    </source>
</evidence>
<feature type="region of interest" description="Disordered" evidence="5">
    <location>
        <begin position="353"/>
        <end position="386"/>
    </location>
</feature>
<dbReference type="GO" id="GO:0032259">
    <property type="term" value="P:methylation"/>
    <property type="evidence" value="ECO:0007669"/>
    <property type="project" value="UniProtKB-KW"/>
</dbReference>
<dbReference type="Gene3D" id="1.10.472.80">
    <property type="entry name" value="Ypt/Rab-GAP domain of gyp1p, domain 3"/>
    <property type="match status" value="1"/>
</dbReference>
<dbReference type="GO" id="GO:0042054">
    <property type="term" value="F:histone methyltransferase activity"/>
    <property type="evidence" value="ECO:0007669"/>
    <property type="project" value="TreeGrafter"/>
</dbReference>
<dbReference type="PANTHER" id="PTHR11006:SF53">
    <property type="entry name" value="PROTEIN ARGININE N-METHYLTRANSFERASE 3"/>
    <property type="match status" value="1"/>
</dbReference>
<reference evidence="7" key="1">
    <citation type="submission" date="2022-10" db="EMBL/GenBank/DDBJ databases">
        <title>Tapping the CABI collections for fungal endophytes: first genome assemblies for Collariella, Neodidymelliopsis, Ascochyta clinopodiicola, Didymella pomorum, Didymosphaeria variabile, Neocosmospora piperis and Neocucurbitaria cava.</title>
        <authorList>
            <person name="Hill R."/>
        </authorList>
    </citation>
    <scope>NUCLEOTIDE SEQUENCE</scope>
    <source>
        <strain evidence="7">IMI 360193</strain>
    </source>
</reference>
<protein>
    <recommendedName>
        <fullName evidence="6">Rab-GAP TBC domain-containing protein</fullName>
    </recommendedName>
</protein>
<gene>
    <name evidence="7" type="ORF">N0V87_006618</name>
</gene>
<dbReference type="FunFam" id="2.70.160.11:FF:000001">
    <property type="entry name" value="Blast:Protein arginine N-methyltransferase 1"/>
    <property type="match status" value="1"/>
</dbReference>
<feature type="compositionally biased region" description="Basic and acidic residues" evidence="5">
    <location>
        <begin position="233"/>
        <end position="245"/>
    </location>
</feature>
<accession>A0A9W8WW96</accession>
<dbReference type="InterPro" id="IPR035969">
    <property type="entry name" value="Rab-GAP_TBC_sf"/>
</dbReference>
<dbReference type="InterPro" id="IPR041698">
    <property type="entry name" value="Methyltransf_25"/>
</dbReference>
<dbReference type="GO" id="GO:0005634">
    <property type="term" value="C:nucleus"/>
    <property type="evidence" value="ECO:0007669"/>
    <property type="project" value="TreeGrafter"/>
</dbReference>
<dbReference type="Gene3D" id="1.10.8.270">
    <property type="entry name" value="putative rabgap domain of human tbc1 domain family member 14 like domains"/>
    <property type="match status" value="1"/>
</dbReference>
<feature type="region of interest" description="Disordered" evidence="5">
    <location>
        <begin position="1"/>
        <end position="264"/>
    </location>
</feature>
<sequence>MDTAVSPAYERRAYSPAPESPTLQSVALPSPKFPPPRQRAPSLLRHAAVSSPKYAQFPQNEGPTSSPVTAPAMRRDGSGPGSPDLRAIFNPLASNPPTSNGPQWDSSSEDVSGSMSPIRARGYTSSSQASFTPHPPLRSVTSIPDYGQYRSGERSNLSGTYKPNRGVPNWSHSDYYPPPPIRQLRGEEPRFSSRSGYTTTSGSVMEASTERSSIATARSSVASDNQTSIYSRDQSRDRLRDRDESPETTQNSEIAEEDEEMDPFSAVDDVIDAYCYDDDVRGYSMIADKARDPSPMALDLEPPELSQTPSRDKDSLSSFQSSENLKQWDTSPAPPLNGMIAKAGFRKHRLSIRPPSATDASDQSLLDDDTQAGAEGGLKPHQLSPLPQISPFQAAYTPRTIEAVTALTNKKNSDERQRSSEEAPRPISMTLQALSLGAPSALVQTPDDGLPARVPSAKRAQMSEIHREIAALPRFPMNKARMSRRDWADIEAYSKRHSKRPSVARLISTESVQKVDPALPSAPLQKSQPLPEVDEDEAIPRRASTSVYDRKSGFGLDSFLKPAKNAEAKTSATTLYNGNVPGSSPTVRKMAEKAPRDRYGFKKESLNVSVQEHDAWAARYEEHINRRRSKWISMMTKEGLSTNEPTEFPPNKTERVKRYARKGFPPEWRGAMWWYYSGGQHTLKQKQFVGLYALLAARVRNDELNKDDKDAIERDLDRTFPDNIHFRPEPANDLLDGECDDEPAMIQDLREVLSCFALNNPSIGYCQSLNFIAGLLLLFLKQDKEKAFILLTIITQNHLPGAHARSLANTEVNVLMMLIKDYLPKVWASINDTDLINSGAGSHAHPNSKFARQPTVALSCTSWFMSLFVGVLPIETVLRIWDAFLMEGPRALYRYALAIFKLGEPEIKKYRPGDGELFMLVQNLPRTCIDPNVLHDYAFVRKGFGSLDQRVIDQKRMFWREQNKTVAHQNSVKSARQNQQGLQVPTQRQEGDETDGESVRRTMEMANNASAPAGKEGIAALPHTEAHYFNSYNHHGIHEEMLKDEVRTRSYRDSIYQNPHLFKDKVVLDVGCGTGILSMFAAKAGAKHVIGVDMSTIIGKAKEIVAANGLSDKITLLQGKMEEVVLPFDKVDIIISEWMGYFLLYESMLDTVLYARDKYLVKDGLIFPDKATIYVAGIEDGDYKEEKIGFWDNVWGFDYTPLKHTALTEPLVDTVDIKAVVTDPSAVITLDLYKCTVEDLAFRLPYELKVRRNDFVHALIAWFDIEFACCHKPIKFSTGPHTKYTHWKQTVFYLKDMLTVEEGETITGILENKPSEHNHRDLDITIDYKLNANDMHRQAEGTGTYKMC</sequence>
<feature type="region of interest" description="Disordered" evidence="5">
    <location>
        <begin position="407"/>
        <end position="426"/>
    </location>
</feature>
<dbReference type="PROSITE" id="PS50086">
    <property type="entry name" value="TBC_RABGAP"/>
    <property type="match status" value="1"/>
</dbReference>
<comment type="caution">
    <text evidence="7">The sequence shown here is derived from an EMBL/GenBank/DDBJ whole genome shotgun (WGS) entry which is preliminary data.</text>
</comment>
<organism evidence="7 8">
    <name type="scientific">Didymella glomerata</name>
    <dbReference type="NCBI Taxonomy" id="749621"/>
    <lineage>
        <taxon>Eukaryota</taxon>
        <taxon>Fungi</taxon>
        <taxon>Dikarya</taxon>
        <taxon>Ascomycota</taxon>
        <taxon>Pezizomycotina</taxon>
        <taxon>Dothideomycetes</taxon>
        <taxon>Pleosporomycetidae</taxon>
        <taxon>Pleosporales</taxon>
        <taxon>Pleosporineae</taxon>
        <taxon>Didymellaceae</taxon>
        <taxon>Didymella</taxon>
    </lineage>
</organism>
<evidence type="ECO:0000259" key="6">
    <source>
        <dbReference type="PROSITE" id="PS50086"/>
    </source>
</evidence>
<dbReference type="FunFam" id="3.40.50.150:FF:000050">
    <property type="entry name" value="Hnrnp arginine n-methyltransferase"/>
    <property type="match status" value="1"/>
</dbReference>
<dbReference type="Pfam" id="PF13649">
    <property type="entry name" value="Methyltransf_25"/>
    <property type="match status" value="1"/>
</dbReference>
<evidence type="ECO:0000256" key="3">
    <source>
        <dbReference type="ARBA" id="ARBA00022691"/>
    </source>
</evidence>
<feature type="compositionally biased region" description="Polar residues" evidence="5">
    <location>
        <begin position="210"/>
        <end position="230"/>
    </location>
</feature>
<keyword evidence="2 4" id="KW-0808">Transferase</keyword>
<keyword evidence="3 4" id="KW-0949">S-adenosyl-L-methionine</keyword>
<dbReference type="InterPro" id="IPR029063">
    <property type="entry name" value="SAM-dependent_MTases_sf"/>
</dbReference>
<feature type="compositionally biased region" description="Polar residues" evidence="5">
    <location>
        <begin position="316"/>
        <end position="330"/>
    </location>
</feature>
<feature type="region of interest" description="Disordered" evidence="5">
    <location>
        <begin position="288"/>
        <end position="339"/>
    </location>
</feature>
<dbReference type="SMART" id="SM00164">
    <property type="entry name" value="TBC"/>
    <property type="match status" value="1"/>
</dbReference>
<feature type="region of interest" description="Disordered" evidence="5">
    <location>
        <begin position="514"/>
        <end position="534"/>
    </location>
</feature>
<evidence type="ECO:0000313" key="8">
    <source>
        <dbReference type="Proteomes" id="UP001140562"/>
    </source>
</evidence>
<feature type="compositionally biased region" description="Basic and acidic residues" evidence="5">
    <location>
        <begin position="411"/>
        <end position="424"/>
    </location>
</feature>
<evidence type="ECO:0000256" key="2">
    <source>
        <dbReference type="ARBA" id="ARBA00022679"/>
    </source>
</evidence>
<feature type="compositionally biased region" description="Polar residues" evidence="5">
    <location>
        <begin position="968"/>
        <end position="988"/>
    </location>
</feature>
<dbReference type="Pfam" id="PF22528">
    <property type="entry name" value="PRMT_C"/>
    <property type="match status" value="1"/>
</dbReference>
<dbReference type="Proteomes" id="UP001140562">
    <property type="component" value="Unassembled WGS sequence"/>
</dbReference>
<dbReference type="SUPFAM" id="SSF47923">
    <property type="entry name" value="Ypt/Rab-GAP domain of gyp1p"/>
    <property type="match status" value="2"/>
</dbReference>
<evidence type="ECO:0000256" key="4">
    <source>
        <dbReference type="PROSITE-ProRule" id="PRU01015"/>
    </source>
</evidence>
<dbReference type="OrthoDB" id="294251at2759"/>
<feature type="domain" description="Rab-GAP TBC" evidence="6">
    <location>
        <begin position="663"/>
        <end position="888"/>
    </location>
</feature>
<feature type="region of interest" description="Disordered" evidence="5">
    <location>
        <begin position="968"/>
        <end position="997"/>
    </location>
</feature>
<feature type="compositionally biased region" description="Polar residues" evidence="5">
    <location>
        <begin position="57"/>
        <end position="68"/>
    </location>
</feature>
<dbReference type="EMBL" id="JAPEUV010000072">
    <property type="protein sequence ID" value="KAJ4334711.1"/>
    <property type="molecule type" value="Genomic_DNA"/>
</dbReference>
<dbReference type="InterPro" id="IPR025799">
    <property type="entry name" value="Arg_MeTrfase"/>
</dbReference>